<protein>
    <submittedName>
        <fullName evidence="2">Uncharacterized protein</fullName>
    </submittedName>
</protein>
<sequence>MSNDRHVVAARRRVTAKVVRRWAQLDTDWKSVAWGLAIVGFVVGFDVSIPG</sequence>
<keyword evidence="1" id="KW-0472">Membrane</keyword>
<keyword evidence="1" id="KW-0812">Transmembrane</keyword>
<dbReference type="RefSeq" id="WP_157078517.1">
    <property type="nucleotide sequence ID" value="NZ_LTAZ01000013.1"/>
</dbReference>
<reference evidence="2 3" key="1">
    <citation type="submission" date="2016-02" db="EMBL/GenBank/DDBJ databases">
        <title>Genome sequence of Halalkalicoccus paucihalophilus DSM 24557.</title>
        <authorList>
            <person name="Poehlein A."/>
            <person name="Daniel R."/>
        </authorList>
    </citation>
    <scope>NUCLEOTIDE SEQUENCE [LARGE SCALE GENOMIC DNA]</scope>
    <source>
        <strain evidence="2 3">DSM 24557</strain>
    </source>
</reference>
<evidence type="ECO:0000313" key="3">
    <source>
        <dbReference type="Proteomes" id="UP000075321"/>
    </source>
</evidence>
<comment type="caution">
    <text evidence="2">The sequence shown here is derived from an EMBL/GenBank/DDBJ whole genome shotgun (WGS) entry which is preliminary data.</text>
</comment>
<dbReference type="AlphaFoldDB" id="A0A151A9X6"/>
<keyword evidence="3" id="KW-1185">Reference proteome</keyword>
<evidence type="ECO:0000313" key="2">
    <source>
        <dbReference type="EMBL" id="KYH24419.1"/>
    </source>
</evidence>
<gene>
    <name evidence="2" type="ORF">HAPAU_34020</name>
</gene>
<name>A0A151A9X6_9EURY</name>
<feature type="transmembrane region" description="Helical" evidence="1">
    <location>
        <begin position="31"/>
        <end position="49"/>
    </location>
</feature>
<accession>A0A151A9X6</accession>
<dbReference type="PATRIC" id="fig|1008153.3.peg.3581"/>
<organism evidence="2 3">
    <name type="scientific">Halalkalicoccus paucihalophilus</name>
    <dbReference type="NCBI Taxonomy" id="1008153"/>
    <lineage>
        <taxon>Archaea</taxon>
        <taxon>Methanobacteriati</taxon>
        <taxon>Methanobacteriota</taxon>
        <taxon>Stenosarchaea group</taxon>
        <taxon>Halobacteria</taxon>
        <taxon>Halobacteriales</taxon>
        <taxon>Halococcaceae</taxon>
        <taxon>Halalkalicoccus</taxon>
    </lineage>
</organism>
<keyword evidence="1" id="KW-1133">Transmembrane helix</keyword>
<dbReference type="Proteomes" id="UP000075321">
    <property type="component" value="Unassembled WGS sequence"/>
</dbReference>
<proteinExistence type="predicted"/>
<evidence type="ECO:0000256" key="1">
    <source>
        <dbReference type="SAM" id="Phobius"/>
    </source>
</evidence>
<dbReference type="EMBL" id="LTAZ01000013">
    <property type="protein sequence ID" value="KYH24419.1"/>
    <property type="molecule type" value="Genomic_DNA"/>
</dbReference>